<gene>
    <name evidence="3" type="ORF">SPIL2461_LOCUS2842</name>
</gene>
<name>A0A812K3W0_SYMPI</name>
<sequence>MKKLGCFQSCSRVPRVRRLEEAKSEVDQLAEDQATLRKELAELGRVTDEAQKERAQAKAKNAASMKEAEESQKALEAALVMLREVYGQVPASLLQVEQAALAAPVLEGAPETFPDVDYVATPQKGVLELLEVAASSYASAAAELADEEQAEEGQFQHFLVESRKDQAIKSRELVHSEDRLERKQMALKQGKAELAKSTEKLEKVQAYLEKLQDQCKAPVVTPEERRQKREQELTALKQALSALEESPAGA</sequence>
<accession>A0A812K3W0</accession>
<proteinExistence type="predicted"/>
<evidence type="ECO:0000313" key="4">
    <source>
        <dbReference type="Proteomes" id="UP000649617"/>
    </source>
</evidence>
<dbReference type="OrthoDB" id="447210at2759"/>
<reference evidence="3" key="1">
    <citation type="submission" date="2021-02" db="EMBL/GenBank/DDBJ databases">
        <authorList>
            <person name="Dougan E. K."/>
            <person name="Rhodes N."/>
            <person name="Thang M."/>
            <person name="Chan C."/>
        </authorList>
    </citation>
    <scope>NUCLEOTIDE SEQUENCE</scope>
</reference>
<evidence type="ECO:0000256" key="1">
    <source>
        <dbReference type="SAM" id="Coils"/>
    </source>
</evidence>
<feature type="region of interest" description="Disordered" evidence="2">
    <location>
        <begin position="45"/>
        <end position="67"/>
    </location>
</feature>
<evidence type="ECO:0000313" key="3">
    <source>
        <dbReference type="EMBL" id="CAE7219832.1"/>
    </source>
</evidence>
<keyword evidence="4" id="KW-1185">Reference proteome</keyword>
<organism evidence="3 4">
    <name type="scientific">Symbiodinium pilosum</name>
    <name type="common">Dinoflagellate</name>
    <dbReference type="NCBI Taxonomy" id="2952"/>
    <lineage>
        <taxon>Eukaryota</taxon>
        <taxon>Sar</taxon>
        <taxon>Alveolata</taxon>
        <taxon>Dinophyceae</taxon>
        <taxon>Suessiales</taxon>
        <taxon>Symbiodiniaceae</taxon>
        <taxon>Symbiodinium</taxon>
    </lineage>
</organism>
<feature type="coiled-coil region" evidence="1">
    <location>
        <begin position="180"/>
        <end position="246"/>
    </location>
</feature>
<keyword evidence="1" id="KW-0175">Coiled coil</keyword>
<protein>
    <submittedName>
        <fullName evidence="3">Uncharacterized protein</fullName>
    </submittedName>
</protein>
<evidence type="ECO:0000256" key="2">
    <source>
        <dbReference type="SAM" id="MobiDB-lite"/>
    </source>
</evidence>
<dbReference type="Proteomes" id="UP000649617">
    <property type="component" value="Unassembled WGS sequence"/>
</dbReference>
<feature type="compositionally biased region" description="Basic and acidic residues" evidence="2">
    <location>
        <begin position="45"/>
        <end position="56"/>
    </location>
</feature>
<dbReference type="AlphaFoldDB" id="A0A812K3W0"/>
<dbReference type="EMBL" id="CAJNIZ010003202">
    <property type="protein sequence ID" value="CAE7219832.1"/>
    <property type="molecule type" value="Genomic_DNA"/>
</dbReference>
<comment type="caution">
    <text evidence="3">The sequence shown here is derived from an EMBL/GenBank/DDBJ whole genome shotgun (WGS) entry which is preliminary data.</text>
</comment>